<name>A0ABY9QKC7_9PSED</name>
<accession>A0ABY9QKC7</accession>
<feature type="compositionally biased region" description="Basic and acidic residues" evidence="1">
    <location>
        <begin position="265"/>
        <end position="278"/>
    </location>
</feature>
<sequence length="573" mass="63094">MPNANDVKWFKNQFQRQMSPALANTPLTVDFMAAIACQETGEVWPVLRNKGLPVPEILELCVGDTLDVNKLDAKKGRQAFPKNKAALLAAPNGQAMFDIAHQALVDMAKHIDGYAKVASNPDKLCHGFGIFQRDLQFFKTDPDYFLQRRYVNFDDALQLSVAELKRGLKQLGLSKRPSLSDMELAAVGIAYNTGGFNPRKGLRQGFFDGKRFYGENLFDFIRLAHTVAVEGQPPLLPQPAPGLSLVPPPSELTAQGEFFRVDTRESPLRMRSEPRKSDPPQANVIANLPDGQPVRAVTGKVRNGFVEVETSLNGALLRGFVAQKFLVADSTVQDIPVVSPSALPPASGIVAVSMPRKPGVMTRRIDFAGAHSLNEANMPQRLGDSADSLRAELAAIVDWLAVEKPAHKRYQPRDGLTFCNIYCHDYCMLAGAYLPRAWWTEKALITLSQGKPVEPLIGTTLREMRANDLFRWLRDFGPDFGWRQTGTLSKLQQAANQGGVALIVARRKAEGKSGHIVAVVPETAQKSARRDANGEVVAPLQSQAGARNFRMETGTANWWNGEQFAESAFWIHG</sequence>
<gene>
    <name evidence="2" type="ORF">RAH46_15990</name>
</gene>
<evidence type="ECO:0000313" key="2">
    <source>
        <dbReference type="EMBL" id="WMW03834.1"/>
    </source>
</evidence>
<organism evidence="2 3">
    <name type="scientific">Pseudomonas entomophila</name>
    <dbReference type="NCBI Taxonomy" id="312306"/>
    <lineage>
        <taxon>Bacteria</taxon>
        <taxon>Pseudomonadati</taxon>
        <taxon>Pseudomonadota</taxon>
        <taxon>Gammaproteobacteria</taxon>
        <taxon>Pseudomonadales</taxon>
        <taxon>Pseudomonadaceae</taxon>
        <taxon>Pseudomonas</taxon>
    </lineage>
</organism>
<feature type="region of interest" description="Disordered" evidence="1">
    <location>
        <begin position="265"/>
        <end position="284"/>
    </location>
</feature>
<evidence type="ECO:0000313" key="3">
    <source>
        <dbReference type="Proteomes" id="UP001183127"/>
    </source>
</evidence>
<protein>
    <recommendedName>
        <fullName evidence="4">SH3 domain-containing protein</fullName>
    </recommendedName>
</protein>
<keyword evidence="3" id="KW-1185">Reference proteome</keyword>
<evidence type="ECO:0008006" key="4">
    <source>
        <dbReference type="Google" id="ProtNLM"/>
    </source>
</evidence>
<dbReference type="Gene3D" id="3.90.1720.10">
    <property type="entry name" value="endopeptidase domain like (from Nostoc punctiforme)"/>
    <property type="match status" value="1"/>
</dbReference>
<proteinExistence type="predicted"/>
<dbReference type="Proteomes" id="UP001183127">
    <property type="component" value="Chromosome"/>
</dbReference>
<dbReference type="GeneID" id="32805762"/>
<dbReference type="EMBL" id="CP132921">
    <property type="protein sequence ID" value="WMW03834.1"/>
    <property type="molecule type" value="Genomic_DNA"/>
</dbReference>
<dbReference type="RefSeq" id="WP_011533803.1">
    <property type="nucleotide sequence ID" value="NZ_CP132921.1"/>
</dbReference>
<reference evidence="2 3" key="1">
    <citation type="submission" date="2023-08" db="EMBL/GenBank/DDBJ databases">
        <title>Complete Genome Sequence of Pseudomonas entomophila TVIN A01.</title>
        <authorList>
            <person name="Shelke T."/>
            <person name="Mahar N.S."/>
            <person name="Gupta I."/>
            <person name="Gupta V."/>
        </authorList>
    </citation>
    <scope>NUCLEOTIDE SEQUENCE [LARGE SCALE GENOMIC DNA]</scope>
    <source>
        <strain evidence="2 3">TVIN-A01</strain>
    </source>
</reference>
<evidence type="ECO:0000256" key="1">
    <source>
        <dbReference type="SAM" id="MobiDB-lite"/>
    </source>
</evidence>